<evidence type="ECO:0000313" key="1">
    <source>
        <dbReference type="EMBL" id="TKR96643.1"/>
    </source>
</evidence>
<protein>
    <submittedName>
        <fullName evidence="1">Uncharacterized protein</fullName>
    </submittedName>
</protein>
<organism evidence="1 2">
    <name type="scientific">Steinernema carpocapsae</name>
    <name type="common">Entomopathogenic nematode</name>
    <dbReference type="NCBI Taxonomy" id="34508"/>
    <lineage>
        <taxon>Eukaryota</taxon>
        <taxon>Metazoa</taxon>
        <taxon>Ecdysozoa</taxon>
        <taxon>Nematoda</taxon>
        <taxon>Chromadorea</taxon>
        <taxon>Rhabditida</taxon>
        <taxon>Tylenchina</taxon>
        <taxon>Panagrolaimomorpha</taxon>
        <taxon>Strongyloidoidea</taxon>
        <taxon>Steinernematidae</taxon>
        <taxon>Steinernema</taxon>
    </lineage>
</organism>
<dbReference type="AlphaFoldDB" id="A0A4U5PJF3"/>
<dbReference type="EMBL" id="AZBU02000002">
    <property type="protein sequence ID" value="TKR96643.1"/>
    <property type="molecule type" value="Genomic_DNA"/>
</dbReference>
<gene>
    <name evidence="1" type="ORF">L596_010636</name>
</gene>
<keyword evidence="2" id="KW-1185">Reference proteome</keyword>
<name>A0A4U5PJF3_STECR</name>
<comment type="caution">
    <text evidence="1">The sequence shown here is derived from an EMBL/GenBank/DDBJ whole genome shotgun (WGS) entry which is preliminary data.</text>
</comment>
<dbReference type="Proteomes" id="UP000298663">
    <property type="component" value="Unassembled WGS sequence"/>
</dbReference>
<proteinExistence type="predicted"/>
<evidence type="ECO:0000313" key="2">
    <source>
        <dbReference type="Proteomes" id="UP000298663"/>
    </source>
</evidence>
<sequence length="78" mass="9092">MARSVFVSERTRERGFLIEKTTLALTIRDDYVTEPIHRSDQDAQMITRSPSLCFFGFSEPHFGFRLSYSESLNGWNEL</sequence>
<reference evidence="1 2" key="2">
    <citation type="journal article" date="2019" name="G3 (Bethesda)">
        <title>Hybrid Assembly of the Genome of the Entomopathogenic Nematode Steinernema carpocapsae Identifies the X-Chromosome.</title>
        <authorList>
            <person name="Serra L."/>
            <person name="Macchietto M."/>
            <person name="Macias-Munoz A."/>
            <person name="McGill C.J."/>
            <person name="Rodriguez I.M."/>
            <person name="Rodriguez B."/>
            <person name="Murad R."/>
            <person name="Mortazavi A."/>
        </authorList>
    </citation>
    <scope>NUCLEOTIDE SEQUENCE [LARGE SCALE GENOMIC DNA]</scope>
    <source>
        <strain evidence="1 2">ALL</strain>
    </source>
</reference>
<reference evidence="1 2" key="1">
    <citation type="journal article" date="2015" name="Genome Biol.">
        <title>Comparative genomics of Steinernema reveals deeply conserved gene regulatory networks.</title>
        <authorList>
            <person name="Dillman A.R."/>
            <person name="Macchietto M."/>
            <person name="Porter C.F."/>
            <person name="Rogers A."/>
            <person name="Williams B."/>
            <person name="Antoshechkin I."/>
            <person name="Lee M.M."/>
            <person name="Goodwin Z."/>
            <person name="Lu X."/>
            <person name="Lewis E.E."/>
            <person name="Goodrich-Blair H."/>
            <person name="Stock S.P."/>
            <person name="Adams B.J."/>
            <person name="Sternberg P.W."/>
            <person name="Mortazavi A."/>
        </authorList>
    </citation>
    <scope>NUCLEOTIDE SEQUENCE [LARGE SCALE GENOMIC DNA]</scope>
    <source>
        <strain evidence="1 2">ALL</strain>
    </source>
</reference>
<accession>A0A4U5PJF3</accession>